<proteinExistence type="predicted"/>
<evidence type="ECO:0000256" key="5">
    <source>
        <dbReference type="SAM" id="Phobius"/>
    </source>
</evidence>
<dbReference type="Proteomes" id="UP000193244">
    <property type="component" value="Unassembled WGS sequence"/>
</dbReference>
<reference evidence="7" key="1">
    <citation type="submission" date="2017-04" db="EMBL/GenBank/DDBJ databases">
        <authorList>
            <person name="Varghese N."/>
            <person name="Submissions S."/>
        </authorList>
    </citation>
    <scope>NUCLEOTIDE SEQUENCE [LARGE SCALE GENOMIC DNA]</scope>
    <source>
        <strain evidence="7">VKM Ac-2510</strain>
    </source>
</reference>
<dbReference type="AlphaFoldDB" id="A0A1X7ILN7"/>
<dbReference type="GO" id="GO:0016020">
    <property type="term" value="C:membrane"/>
    <property type="evidence" value="ECO:0007669"/>
    <property type="project" value="UniProtKB-SubCell"/>
</dbReference>
<dbReference type="InterPro" id="IPR032808">
    <property type="entry name" value="DoxX"/>
</dbReference>
<name>A0A1X7ILN7_9MICO</name>
<dbReference type="RefSeq" id="WP_085482831.1">
    <property type="nucleotide sequence ID" value="NZ_FXAY01000001.1"/>
</dbReference>
<keyword evidence="7" id="KW-1185">Reference proteome</keyword>
<dbReference type="EMBL" id="FXAY01000001">
    <property type="protein sequence ID" value="SMG15780.1"/>
    <property type="molecule type" value="Genomic_DNA"/>
</dbReference>
<evidence type="ECO:0000256" key="2">
    <source>
        <dbReference type="ARBA" id="ARBA00022692"/>
    </source>
</evidence>
<protein>
    <submittedName>
        <fullName evidence="6">DoxX-like family protein</fullName>
    </submittedName>
</protein>
<dbReference type="STRING" id="150121.SAMN06296010_0639"/>
<keyword evidence="4 5" id="KW-0472">Membrane</keyword>
<organism evidence="6 7">
    <name type="scientific">Agreia pratensis</name>
    <dbReference type="NCBI Taxonomy" id="150121"/>
    <lineage>
        <taxon>Bacteria</taxon>
        <taxon>Bacillati</taxon>
        <taxon>Actinomycetota</taxon>
        <taxon>Actinomycetes</taxon>
        <taxon>Micrococcales</taxon>
        <taxon>Microbacteriaceae</taxon>
        <taxon>Agreia</taxon>
    </lineage>
</organism>
<dbReference type="Pfam" id="PF13564">
    <property type="entry name" value="DoxX_2"/>
    <property type="match status" value="1"/>
</dbReference>
<feature type="transmembrane region" description="Helical" evidence="5">
    <location>
        <begin position="43"/>
        <end position="64"/>
    </location>
</feature>
<accession>A0A1X7ILN7</accession>
<evidence type="ECO:0000313" key="7">
    <source>
        <dbReference type="Proteomes" id="UP000193244"/>
    </source>
</evidence>
<sequence>MLIASIVVSVLLAIAVGGSGVNKLAKNETVMKGMDVVRVPRDGVWMLAVLELAAALGLVVGIFWWPIGVAAAIGVIVYFVGAIVAHIRVSDTKGLGAPAVLLLVAVAALVLRLLSM</sequence>
<feature type="transmembrane region" description="Helical" evidence="5">
    <location>
        <begin position="69"/>
        <end position="89"/>
    </location>
</feature>
<feature type="transmembrane region" description="Helical" evidence="5">
    <location>
        <begin position="95"/>
        <end position="114"/>
    </location>
</feature>
<keyword evidence="3 5" id="KW-1133">Transmembrane helix</keyword>
<comment type="subcellular location">
    <subcellularLocation>
        <location evidence="1">Membrane</location>
        <topology evidence="1">Multi-pass membrane protein</topology>
    </subcellularLocation>
</comment>
<evidence type="ECO:0000256" key="4">
    <source>
        <dbReference type="ARBA" id="ARBA00023136"/>
    </source>
</evidence>
<keyword evidence="2 5" id="KW-0812">Transmembrane</keyword>
<dbReference type="OrthoDB" id="165191at2"/>
<gene>
    <name evidence="6" type="ORF">SAMN06296010_0639</name>
</gene>
<evidence type="ECO:0000256" key="1">
    <source>
        <dbReference type="ARBA" id="ARBA00004141"/>
    </source>
</evidence>
<evidence type="ECO:0000313" key="6">
    <source>
        <dbReference type="EMBL" id="SMG15780.1"/>
    </source>
</evidence>
<evidence type="ECO:0000256" key="3">
    <source>
        <dbReference type="ARBA" id="ARBA00022989"/>
    </source>
</evidence>